<reference evidence="2 3" key="1">
    <citation type="submission" date="2018-08" db="EMBL/GenBank/DDBJ databases">
        <title>Genomic Encyclopedia of Archaeal and Bacterial Type Strains, Phase II (KMG-II): from individual species to whole genera.</title>
        <authorList>
            <person name="Goeker M."/>
        </authorList>
    </citation>
    <scope>NUCLEOTIDE SEQUENCE [LARGE SCALE GENOMIC DNA]</scope>
    <source>
        <strain evidence="2 3">DSM 5002</strain>
    </source>
</reference>
<comment type="caution">
    <text evidence="2">The sequence shown here is derived from an EMBL/GenBank/DDBJ whole genome shotgun (WGS) entry which is preliminary data.</text>
</comment>
<sequence>MRVHFNLALVFLIGLAAWSGIPTQAKAASAHLERAGLQASAHVSSSLHLAQYIAGERADRCYVRHLECRYRSGFGHRYRRCMARAGCGYRRHYGYGHRYRSCRYWLRRCRENWYYPEDIRGCLRYHGCLHHYYY</sequence>
<evidence type="ECO:0000313" key="2">
    <source>
        <dbReference type="EMBL" id="RIA56629.1"/>
    </source>
</evidence>
<dbReference type="Proteomes" id="UP000266273">
    <property type="component" value="Unassembled WGS sequence"/>
</dbReference>
<evidence type="ECO:0000313" key="3">
    <source>
        <dbReference type="Proteomes" id="UP000266273"/>
    </source>
</evidence>
<dbReference type="RefSeq" id="WP_119061404.1">
    <property type="nucleotide sequence ID" value="NZ_QXDF01000001.1"/>
</dbReference>
<dbReference type="EMBL" id="QXDF01000001">
    <property type="protein sequence ID" value="RIA56629.1"/>
    <property type="molecule type" value="Genomic_DNA"/>
</dbReference>
<organism evidence="2 3">
    <name type="scientific">Dichotomicrobium thermohalophilum</name>
    <dbReference type="NCBI Taxonomy" id="933063"/>
    <lineage>
        <taxon>Bacteria</taxon>
        <taxon>Pseudomonadati</taxon>
        <taxon>Pseudomonadota</taxon>
        <taxon>Alphaproteobacteria</taxon>
        <taxon>Hyphomicrobiales</taxon>
        <taxon>Hyphomicrobiaceae</taxon>
        <taxon>Dichotomicrobium</taxon>
    </lineage>
</organism>
<gene>
    <name evidence="2" type="ORF">BXY53_1735</name>
</gene>
<name>A0A397Q809_9HYPH</name>
<feature type="chain" id="PRO_5017435630" evidence="1">
    <location>
        <begin position="28"/>
        <end position="134"/>
    </location>
</feature>
<feature type="signal peptide" evidence="1">
    <location>
        <begin position="1"/>
        <end position="27"/>
    </location>
</feature>
<dbReference type="AlphaFoldDB" id="A0A397Q809"/>
<keyword evidence="1" id="KW-0732">Signal</keyword>
<protein>
    <submittedName>
        <fullName evidence="2">Uncharacterized protein</fullName>
    </submittedName>
</protein>
<keyword evidence="3" id="KW-1185">Reference proteome</keyword>
<evidence type="ECO:0000256" key="1">
    <source>
        <dbReference type="SAM" id="SignalP"/>
    </source>
</evidence>
<accession>A0A397Q809</accession>
<proteinExistence type="predicted"/>